<dbReference type="AlphaFoldDB" id="A0A2V0RLX6"/>
<accession>A0A2V0RLX6</accession>
<protein>
    <submittedName>
        <fullName evidence="2">Uncharacterized protein</fullName>
    </submittedName>
</protein>
<evidence type="ECO:0000313" key="2">
    <source>
        <dbReference type="EMBL" id="GBH22852.1"/>
    </source>
</evidence>
<reference evidence="2" key="1">
    <citation type="submission" date="2017-04" db="EMBL/GenBank/DDBJ databases">
        <title>Unveiling RNA virosphere associated with marine microorganisms.</title>
        <authorList>
            <person name="Urayama S."/>
            <person name="Takaki Y."/>
            <person name="Nishi S."/>
            <person name="Yoshida Y."/>
            <person name="Deguchi S."/>
            <person name="Takai K."/>
            <person name="Nunoura T."/>
        </authorList>
    </citation>
    <scope>NUCLEOTIDE SEQUENCE</scope>
</reference>
<dbReference type="EMBL" id="BDQE01000129">
    <property type="protein sequence ID" value="GBH22852.1"/>
    <property type="molecule type" value="Genomic_RNA"/>
</dbReference>
<proteinExistence type="predicted"/>
<organism evidence="2">
    <name type="scientific">viral metagenome</name>
    <dbReference type="NCBI Taxonomy" id="1070528"/>
    <lineage>
        <taxon>unclassified sequences</taxon>
        <taxon>metagenomes</taxon>
        <taxon>organismal metagenomes</taxon>
    </lineage>
</organism>
<name>A0A2V0RLX6_9ZZZZ</name>
<comment type="caution">
    <text evidence="2">The sequence shown here is derived from an EMBL/GenBank/DDBJ whole genome shotgun (WGS) entry which is preliminary data.</text>
</comment>
<sequence length="613" mass="66894">MTLNTDFINSLNKDLPEVAKTIKEFYESKEDITSEEIQKLINSLKLIKIHRENKGHKNYVGFVPTGLKVPTGMRVPGQGNFVMQDAAMNAAAGAARSIFSDIQAGRKPMSRQSALSAVVAGAQSAFPDIDFSGFTEAPNTPGGGGGTSIGNSPMANSPYNGQGFIFQPKPLEVRYRPDLPNTIYGEVVPEAKADFNDGNDNGTQSTINSRIVAHLTQANISIPSQNTAAGTTINNYFDDVWIPTVQLKAQGSVSFNINASANFSSATMRDYLTRIIDALSIYYFFAHTYGYCTISSNRNPGIFNLREMFATSDVQNLALLQERLQALPIPPRINELLYWFYNIYREDSIAGSNLIMNIPTILTNGQADPNDPAKGLANQALVSQQLASLADPGFINTTNFLMRVCPNWSNTQVGSAMGIVEHDPNFTTTWKNEPFSGITKLEDTGVSLVYTIPQMGSANLDVPYSSFVESLSGGIQSLHSIYSTTNNAYQGFVGPLVSTTGLQFGTNRWSYLNSSGVPGAGVDGWFDATWFQRAQTSRNETYTFSQNKIVSRNFMAQTVSGSTPVEGINLNSNAQITAEFIRWLTQLDEIGSRAKMAPDAMKGGNKGRSRKRK</sequence>
<evidence type="ECO:0000256" key="1">
    <source>
        <dbReference type="SAM" id="MobiDB-lite"/>
    </source>
</evidence>
<feature type="region of interest" description="Disordered" evidence="1">
    <location>
        <begin position="135"/>
        <end position="154"/>
    </location>
</feature>